<gene>
    <name evidence="1" type="ORF">J2S55_007180</name>
</gene>
<accession>A0ABT9RF83</accession>
<name>A0ABT9RF83_9ACTN</name>
<organism evidence="1 2">
    <name type="scientific">Streptosporangium brasiliense</name>
    <dbReference type="NCBI Taxonomy" id="47480"/>
    <lineage>
        <taxon>Bacteria</taxon>
        <taxon>Bacillati</taxon>
        <taxon>Actinomycetota</taxon>
        <taxon>Actinomycetes</taxon>
        <taxon>Streptosporangiales</taxon>
        <taxon>Streptosporangiaceae</taxon>
        <taxon>Streptosporangium</taxon>
    </lineage>
</organism>
<evidence type="ECO:0000313" key="2">
    <source>
        <dbReference type="Proteomes" id="UP001230426"/>
    </source>
</evidence>
<dbReference type="RefSeq" id="WP_306870098.1">
    <property type="nucleotide sequence ID" value="NZ_JAUSRB010000002.1"/>
</dbReference>
<sequence length="162" mass="17059">MTRNLSQFVDHAAEAVPTWLVLRSATGLEQQPNGQSRQGASGVRNSGTVVGGEKDLVSRCGGELVKRYRTVQGLIGPLLGTIAFRPVEAGVALLAMARTAAEMARSRRRHAPADIAAHDKLITGSWRPLVHHHPDLPAGPGGSHRRPALAGAPVLAARPALP</sequence>
<protein>
    <submittedName>
        <fullName evidence="1">Uncharacterized protein</fullName>
    </submittedName>
</protein>
<comment type="caution">
    <text evidence="1">The sequence shown here is derived from an EMBL/GenBank/DDBJ whole genome shotgun (WGS) entry which is preliminary data.</text>
</comment>
<proteinExistence type="predicted"/>
<dbReference type="Proteomes" id="UP001230426">
    <property type="component" value="Unassembled WGS sequence"/>
</dbReference>
<evidence type="ECO:0000313" key="1">
    <source>
        <dbReference type="EMBL" id="MDP9867914.1"/>
    </source>
</evidence>
<keyword evidence="2" id="KW-1185">Reference proteome</keyword>
<reference evidence="1 2" key="1">
    <citation type="submission" date="2023-07" db="EMBL/GenBank/DDBJ databases">
        <title>Sequencing the genomes of 1000 actinobacteria strains.</title>
        <authorList>
            <person name="Klenk H.-P."/>
        </authorList>
    </citation>
    <scope>NUCLEOTIDE SEQUENCE [LARGE SCALE GENOMIC DNA]</scope>
    <source>
        <strain evidence="1 2">DSM 44109</strain>
    </source>
</reference>
<dbReference type="EMBL" id="JAUSRB010000002">
    <property type="protein sequence ID" value="MDP9867914.1"/>
    <property type="molecule type" value="Genomic_DNA"/>
</dbReference>